<proteinExistence type="inferred from homology"/>
<dbReference type="Proteomes" id="UP001597299">
    <property type="component" value="Unassembled WGS sequence"/>
</dbReference>
<dbReference type="PANTHER" id="PTHR10907">
    <property type="entry name" value="REGUCALCIN"/>
    <property type="match status" value="1"/>
</dbReference>
<keyword evidence="4" id="KW-1185">Reference proteome</keyword>
<accession>A0ABW4YSR3</accession>
<gene>
    <name evidence="3" type="ORF">ACFSNC_02775</name>
</gene>
<dbReference type="InterPro" id="IPR013658">
    <property type="entry name" value="SGL"/>
</dbReference>
<sequence>MDEQIQARLIVDSGCEIGESPLWDAARGALYWVDIPAGTVFRLKVADGGMDRWNFDAPVGSLGLARSGRLVVAVGGTVRLFEPESGHHALLAEVEPRFPEFRLNDGKVGPDGAFWVGSMHDVPPDRQRPDACLYRVSADGRVERRIEGLKVSNGLAWSGDGRTLFHSDSRGPWIDRWDFDAADGTLSNRRRLRELSEAEGRPDGGACDIDGLYWSCGVSAGCLNGFDADGRLVARHALPVPAPTMPCFAGPGLATLYLTSLRKGLSERQLAAAPASGGLIAIDVGATGVPVALFEDLP</sequence>
<dbReference type="EC" id="3.1.1.99" evidence="3"/>
<evidence type="ECO:0000256" key="1">
    <source>
        <dbReference type="ARBA" id="ARBA00008853"/>
    </source>
</evidence>
<keyword evidence="3" id="KW-0378">Hydrolase</keyword>
<dbReference type="PRINTS" id="PR01790">
    <property type="entry name" value="SMP30FAMILY"/>
</dbReference>
<dbReference type="GO" id="GO:0016787">
    <property type="term" value="F:hydrolase activity"/>
    <property type="evidence" value="ECO:0007669"/>
    <property type="project" value="UniProtKB-KW"/>
</dbReference>
<dbReference type="InterPro" id="IPR011042">
    <property type="entry name" value="6-blade_b-propeller_TolB-like"/>
</dbReference>
<dbReference type="InterPro" id="IPR005511">
    <property type="entry name" value="SMP-30"/>
</dbReference>
<reference evidence="4" key="1">
    <citation type="journal article" date="2019" name="Int. J. Syst. Evol. Microbiol.">
        <title>The Global Catalogue of Microorganisms (GCM) 10K type strain sequencing project: providing services to taxonomists for standard genome sequencing and annotation.</title>
        <authorList>
            <consortium name="The Broad Institute Genomics Platform"/>
            <consortium name="The Broad Institute Genome Sequencing Center for Infectious Disease"/>
            <person name="Wu L."/>
            <person name="Ma J."/>
        </authorList>
    </citation>
    <scope>NUCLEOTIDE SEQUENCE [LARGE SCALE GENOMIC DNA]</scope>
    <source>
        <strain evidence="4">CCM 7435</strain>
    </source>
</reference>
<feature type="domain" description="SMP-30/Gluconolactonase/LRE-like region" evidence="2">
    <location>
        <begin position="17"/>
        <end position="261"/>
    </location>
</feature>
<name>A0ABW4YSR3_9HYPH</name>
<comment type="similarity">
    <text evidence="1">Belongs to the SMP-30/CGR1 family.</text>
</comment>
<evidence type="ECO:0000313" key="4">
    <source>
        <dbReference type="Proteomes" id="UP001597299"/>
    </source>
</evidence>
<evidence type="ECO:0000313" key="3">
    <source>
        <dbReference type="EMBL" id="MFD2139316.1"/>
    </source>
</evidence>
<dbReference type="RefSeq" id="WP_213353466.1">
    <property type="nucleotide sequence ID" value="NZ_JAHBGB010000036.1"/>
</dbReference>
<protein>
    <submittedName>
        <fullName evidence="3">SMP-30/gluconolactonase/LRE family protein</fullName>
        <ecNumber evidence="3">3.1.1.99</ecNumber>
    </submittedName>
</protein>
<dbReference type="Pfam" id="PF08450">
    <property type="entry name" value="SGL"/>
    <property type="match status" value="1"/>
</dbReference>
<evidence type="ECO:0000259" key="2">
    <source>
        <dbReference type="Pfam" id="PF08450"/>
    </source>
</evidence>
<organism evidence="3 4">
    <name type="scientific">Ancylobacter oerskovii</name>
    <dbReference type="NCBI Taxonomy" id="459519"/>
    <lineage>
        <taxon>Bacteria</taxon>
        <taxon>Pseudomonadati</taxon>
        <taxon>Pseudomonadota</taxon>
        <taxon>Alphaproteobacteria</taxon>
        <taxon>Hyphomicrobiales</taxon>
        <taxon>Xanthobacteraceae</taxon>
        <taxon>Ancylobacter</taxon>
    </lineage>
</organism>
<dbReference type="EMBL" id="JBHUHD010000001">
    <property type="protein sequence ID" value="MFD2139316.1"/>
    <property type="molecule type" value="Genomic_DNA"/>
</dbReference>
<dbReference type="SUPFAM" id="SSF63829">
    <property type="entry name" value="Calcium-dependent phosphotriesterase"/>
    <property type="match status" value="1"/>
</dbReference>
<dbReference type="Gene3D" id="2.120.10.30">
    <property type="entry name" value="TolB, C-terminal domain"/>
    <property type="match status" value="1"/>
</dbReference>
<comment type="caution">
    <text evidence="3">The sequence shown here is derived from an EMBL/GenBank/DDBJ whole genome shotgun (WGS) entry which is preliminary data.</text>
</comment>
<dbReference type="PANTHER" id="PTHR10907:SF47">
    <property type="entry name" value="REGUCALCIN"/>
    <property type="match status" value="1"/>
</dbReference>